<evidence type="ECO:0000256" key="1">
    <source>
        <dbReference type="SAM" id="Phobius"/>
    </source>
</evidence>
<name>A0A9D2REM7_9FIRM</name>
<keyword evidence="1" id="KW-0472">Membrane</keyword>
<organism evidence="2 3">
    <name type="scientific">Candidatus Mediterraneibacter quadrami</name>
    <dbReference type="NCBI Taxonomy" id="2838684"/>
    <lineage>
        <taxon>Bacteria</taxon>
        <taxon>Bacillati</taxon>
        <taxon>Bacillota</taxon>
        <taxon>Clostridia</taxon>
        <taxon>Lachnospirales</taxon>
        <taxon>Lachnospiraceae</taxon>
        <taxon>Mediterraneibacter</taxon>
    </lineage>
</organism>
<feature type="transmembrane region" description="Helical" evidence="1">
    <location>
        <begin position="157"/>
        <end position="174"/>
    </location>
</feature>
<dbReference type="EMBL" id="DWUU01000022">
    <property type="protein sequence ID" value="HJD41996.1"/>
    <property type="molecule type" value="Genomic_DNA"/>
</dbReference>
<sequence>MKTAKDQKINYLKYEKEHRKPAMSRVLTAACLLWMFITAAAEASSASQASLALQSAAAAGTAQTFTMNTFRYVVLFTIAATVPYNDLFYISEQGKTVPVLSKYRFAPVDIRKMRRAKTFLLLRGAGFFYICSLIIYIATGLGYFGSGIPLQMLMPRFGFALLFSVCLTAVMLVSERIRFQLYASQAPSRT</sequence>
<protein>
    <submittedName>
        <fullName evidence="2">Uncharacterized protein</fullName>
    </submittedName>
</protein>
<keyword evidence="1" id="KW-1133">Transmembrane helix</keyword>
<comment type="caution">
    <text evidence="2">The sequence shown here is derived from an EMBL/GenBank/DDBJ whole genome shotgun (WGS) entry which is preliminary data.</text>
</comment>
<dbReference type="Proteomes" id="UP000823909">
    <property type="component" value="Unassembled WGS sequence"/>
</dbReference>
<feature type="transmembrane region" description="Helical" evidence="1">
    <location>
        <begin position="120"/>
        <end position="145"/>
    </location>
</feature>
<gene>
    <name evidence="2" type="ORF">H9910_03155</name>
</gene>
<evidence type="ECO:0000313" key="2">
    <source>
        <dbReference type="EMBL" id="HJD41996.1"/>
    </source>
</evidence>
<accession>A0A9D2REM7</accession>
<reference evidence="2" key="1">
    <citation type="journal article" date="2021" name="PeerJ">
        <title>Extensive microbial diversity within the chicken gut microbiome revealed by metagenomics and culture.</title>
        <authorList>
            <person name="Gilroy R."/>
            <person name="Ravi A."/>
            <person name="Getino M."/>
            <person name="Pursley I."/>
            <person name="Horton D.L."/>
            <person name="Alikhan N.F."/>
            <person name="Baker D."/>
            <person name="Gharbi K."/>
            <person name="Hall N."/>
            <person name="Watson M."/>
            <person name="Adriaenssens E.M."/>
            <person name="Foster-Nyarko E."/>
            <person name="Jarju S."/>
            <person name="Secka A."/>
            <person name="Antonio M."/>
            <person name="Oren A."/>
            <person name="Chaudhuri R.R."/>
            <person name="La Ragione R."/>
            <person name="Hildebrand F."/>
            <person name="Pallen M.J."/>
        </authorList>
    </citation>
    <scope>NUCLEOTIDE SEQUENCE</scope>
    <source>
        <strain evidence="2">ChiBcec15-3976</strain>
    </source>
</reference>
<reference evidence="2" key="2">
    <citation type="submission" date="2021-04" db="EMBL/GenBank/DDBJ databases">
        <authorList>
            <person name="Gilroy R."/>
        </authorList>
    </citation>
    <scope>NUCLEOTIDE SEQUENCE</scope>
    <source>
        <strain evidence="2">ChiBcec15-3976</strain>
    </source>
</reference>
<keyword evidence="1" id="KW-0812">Transmembrane</keyword>
<proteinExistence type="predicted"/>
<dbReference type="AlphaFoldDB" id="A0A9D2REM7"/>
<evidence type="ECO:0000313" key="3">
    <source>
        <dbReference type="Proteomes" id="UP000823909"/>
    </source>
</evidence>